<dbReference type="InterPro" id="IPR000182">
    <property type="entry name" value="GNAT_dom"/>
</dbReference>
<dbReference type="SUPFAM" id="SSF51391">
    <property type="entry name" value="Thiamin phosphate synthase"/>
    <property type="match status" value="1"/>
</dbReference>
<dbReference type="InterPro" id="IPR022998">
    <property type="entry name" value="ThiamineP_synth_TenI"/>
</dbReference>
<proteinExistence type="predicted"/>
<gene>
    <name evidence="4" type="ORF">ENJ42_02000</name>
</gene>
<dbReference type="GO" id="GO:0016747">
    <property type="term" value="F:acyltransferase activity, transferring groups other than amino-acyl groups"/>
    <property type="evidence" value="ECO:0007669"/>
    <property type="project" value="InterPro"/>
</dbReference>
<dbReference type="InterPro" id="IPR036206">
    <property type="entry name" value="ThiamineP_synth_sf"/>
</dbReference>
<dbReference type="Gene3D" id="3.20.20.70">
    <property type="entry name" value="Aldolase class I"/>
    <property type="match status" value="1"/>
</dbReference>
<feature type="domain" description="N-acetyltransferase" evidence="3">
    <location>
        <begin position="230"/>
        <end position="334"/>
    </location>
</feature>
<evidence type="ECO:0000256" key="2">
    <source>
        <dbReference type="ARBA" id="ARBA00022977"/>
    </source>
</evidence>
<organism evidence="4">
    <name type="scientific">Hellea balneolensis</name>
    <dbReference type="NCBI Taxonomy" id="287478"/>
    <lineage>
        <taxon>Bacteria</taxon>
        <taxon>Pseudomonadati</taxon>
        <taxon>Pseudomonadota</taxon>
        <taxon>Alphaproteobacteria</taxon>
        <taxon>Maricaulales</taxon>
        <taxon>Robiginitomaculaceae</taxon>
        <taxon>Hellea</taxon>
    </lineage>
</organism>
<comment type="caution">
    <text evidence="4">The sequence shown here is derived from an EMBL/GenBank/DDBJ whole genome shotgun (WGS) entry which is preliminary data.</text>
</comment>
<dbReference type="GO" id="GO:0005737">
    <property type="term" value="C:cytoplasm"/>
    <property type="evidence" value="ECO:0007669"/>
    <property type="project" value="TreeGrafter"/>
</dbReference>
<dbReference type="PANTHER" id="PTHR20857">
    <property type="entry name" value="THIAMINE-PHOSPHATE PYROPHOSPHORYLASE"/>
    <property type="match status" value="1"/>
</dbReference>
<dbReference type="GO" id="GO:0004789">
    <property type="term" value="F:thiamine-phosphate diphosphorylase activity"/>
    <property type="evidence" value="ECO:0007669"/>
    <property type="project" value="TreeGrafter"/>
</dbReference>
<comment type="pathway">
    <text evidence="1">Cofactor biosynthesis; thiamine diphosphate biosynthesis.</text>
</comment>
<dbReference type="InterPro" id="IPR016181">
    <property type="entry name" value="Acyl_CoA_acyltransferase"/>
</dbReference>
<evidence type="ECO:0000259" key="3">
    <source>
        <dbReference type="PROSITE" id="PS51186"/>
    </source>
</evidence>
<dbReference type="Pfam" id="PF02581">
    <property type="entry name" value="TMP-TENI"/>
    <property type="match status" value="1"/>
</dbReference>
<keyword evidence="2" id="KW-0784">Thiamine biosynthesis</keyword>
<dbReference type="Pfam" id="PF00583">
    <property type="entry name" value="Acetyltransf_1"/>
    <property type="match status" value="1"/>
</dbReference>
<reference evidence="4" key="1">
    <citation type="journal article" date="2020" name="mSystems">
        <title>Genome- and Community-Level Interaction Insights into Carbon Utilization and Element Cycling Functions of Hydrothermarchaeota in Hydrothermal Sediment.</title>
        <authorList>
            <person name="Zhou Z."/>
            <person name="Liu Y."/>
            <person name="Xu W."/>
            <person name="Pan J."/>
            <person name="Luo Z.H."/>
            <person name="Li M."/>
        </authorList>
    </citation>
    <scope>NUCLEOTIDE SEQUENCE [LARGE SCALE GENOMIC DNA]</scope>
    <source>
        <strain evidence="4">HyVt-485</strain>
    </source>
</reference>
<dbReference type="PANTHER" id="PTHR20857:SF23">
    <property type="entry name" value="THIAMINE BIOSYNTHETIC BIFUNCTIONAL ENZYME"/>
    <property type="match status" value="1"/>
</dbReference>
<dbReference type="SUPFAM" id="SSF55729">
    <property type="entry name" value="Acyl-CoA N-acyltransferases (Nat)"/>
    <property type="match status" value="1"/>
</dbReference>
<dbReference type="InterPro" id="IPR013785">
    <property type="entry name" value="Aldolase_TIM"/>
</dbReference>
<dbReference type="Gene3D" id="3.40.630.30">
    <property type="match status" value="1"/>
</dbReference>
<dbReference type="AlphaFoldDB" id="A0A7C5R7P1"/>
<dbReference type="Proteomes" id="UP000885830">
    <property type="component" value="Unassembled WGS sequence"/>
</dbReference>
<evidence type="ECO:0000256" key="1">
    <source>
        <dbReference type="ARBA" id="ARBA00004948"/>
    </source>
</evidence>
<name>A0A7C5R7P1_9PROT</name>
<dbReference type="EMBL" id="DRMJ01000097">
    <property type="protein sequence ID" value="HHL42365.1"/>
    <property type="molecule type" value="Genomic_DNA"/>
</dbReference>
<sequence length="334" mass="35766">MSCLRVCIGLVMIFTYKGSDELARVAHALFKRRAEPCPLSPFVAMGDPTRMDDICQAAQGLPRGAALVYRHFGAHDKLKTARKLKSICDDKGLQFLIGADIELAGVCGAHGVHLPQKDMQKAAALRSANSEWVLSCAVHDKAAIQKANALPFDGVMLSSVFASESPSAGVPLGISGFQSLAQFSRHPVLALGGITPKNAHEIEHTQAAGLAGVSAFWPPYPRFEAINDLQAARAFGKTLADELAHIHGRCFDQGWPVADFNDHLARKTDVLQVCKIGGQICGFILTRCIAKEMDILTIAVLPENRGRGIGRELLARAENEARAGGVSLAILDVA</sequence>
<dbReference type="CDD" id="cd04301">
    <property type="entry name" value="NAT_SF"/>
    <property type="match status" value="1"/>
</dbReference>
<protein>
    <submittedName>
        <fullName evidence="4">GNAT family N-acetyltransferase</fullName>
    </submittedName>
</protein>
<accession>A0A7C5R7P1</accession>
<evidence type="ECO:0000313" key="4">
    <source>
        <dbReference type="EMBL" id="HHL42365.1"/>
    </source>
</evidence>
<dbReference type="CDD" id="cd00564">
    <property type="entry name" value="TMP_TenI"/>
    <property type="match status" value="1"/>
</dbReference>
<feature type="non-terminal residue" evidence="4">
    <location>
        <position position="334"/>
    </location>
</feature>
<dbReference type="PROSITE" id="PS51186">
    <property type="entry name" value="GNAT"/>
    <property type="match status" value="1"/>
</dbReference>
<dbReference type="GO" id="GO:0009228">
    <property type="term" value="P:thiamine biosynthetic process"/>
    <property type="evidence" value="ECO:0007669"/>
    <property type="project" value="UniProtKB-KW"/>
</dbReference>